<dbReference type="PANTHER" id="PTHR33420:SF3">
    <property type="entry name" value="FIMBRIAL SUBUNIT ELFA"/>
    <property type="match status" value="1"/>
</dbReference>
<dbReference type="AlphaFoldDB" id="A0A0G9H3Z0"/>
<keyword evidence="3 5" id="KW-0732">Signal</keyword>
<reference evidence="7 8" key="1">
    <citation type="journal article" date="2015" name="Antonie Van Leeuwenhoek">
        <title>A phylogenomic and molecular marker based taxonomic framework for the order Xanthomonadales: proposal to transfer the families Algiphilaceae and Solimonadaceae to the order Nevskiales ord. nov. and to create a new family within the order Xanthomonadales, the family Rhodanobacteraceae fam. nov., containing the genus Rhodanobacter and its closest relatives.</title>
        <authorList>
            <person name="Naushad S."/>
            <person name="Adeolu M."/>
            <person name="Wong S."/>
            <person name="Sohail M."/>
            <person name="Schellhorn H.E."/>
            <person name="Gupta R.S."/>
        </authorList>
    </citation>
    <scope>NUCLEOTIDE SEQUENCE [LARGE SCALE GENOMIC DNA]</scope>
    <source>
        <strain evidence="7 8">DSM 16301</strain>
    </source>
</reference>
<dbReference type="InterPro" id="IPR008966">
    <property type="entry name" value="Adhesion_dom_sf"/>
</dbReference>
<dbReference type="SUPFAM" id="SSF49401">
    <property type="entry name" value="Bacterial adhesins"/>
    <property type="match status" value="1"/>
</dbReference>
<protein>
    <recommendedName>
        <fullName evidence="6">Fimbrial-type adhesion domain-containing protein</fullName>
    </recommendedName>
</protein>
<gene>
    <name evidence="7" type="ORF">Y882_10065</name>
</gene>
<proteinExistence type="inferred from homology"/>
<evidence type="ECO:0000256" key="5">
    <source>
        <dbReference type="SAM" id="SignalP"/>
    </source>
</evidence>
<feature type="chain" id="PRO_5002577739" description="Fimbrial-type adhesion domain-containing protein" evidence="5">
    <location>
        <begin position="24"/>
        <end position="193"/>
    </location>
</feature>
<dbReference type="InterPro" id="IPR050263">
    <property type="entry name" value="Bact_Fimbrial_Adh_Pro"/>
</dbReference>
<dbReference type="GO" id="GO:0043709">
    <property type="term" value="P:cell adhesion involved in single-species biofilm formation"/>
    <property type="evidence" value="ECO:0007669"/>
    <property type="project" value="TreeGrafter"/>
</dbReference>
<accession>A0A0G9H3Z0</accession>
<dbReference type="Gene3D" id="2.60.40.1090">
    <property type="entry name" value="Fimbrial-type adhesion domain"/>
    <property type="match status" value="1"/>
</dbReference>
<feature type="domain" description="Fimbrial-type adhesion" evidence="6">
    <location>
        <begin position="28"/>
        <end position="192"/>
    </location>
</feature>
<organism evidence="7 8">
    <name type="scientific">Dyella japonica DSM 16301</name>
    <dbReference type="NCBI Taxonomy" id="1440762"/>
    <lineage>
        <taxon>Bacteria</taxon>
        <taxon>Pseudomonadati</taxon>
        <taxon>Pseudomonadota</taxon>
        <taxon>Gammaproteobacteria</taxon>
        <taxon>Lysobacterales</taxon>
        <taxon>Rhodanobacteraceae</taxon>
        <taxon>Dyella</taxon>
    </lineage>
</organism>
<dbReference type="InterPro" id="IPR036937">
    <property type="entry name" value="Adhesion_dom_fimbrial_sf"/>
</dbReference>
<evidence type="ECO:0000313" key="8">
    <source>
        <dbReference type="Proteomes" id="UP000035481"/>
    </source>
</evidence>
<dbReference type="InterPro" id="IPR000259">
    <property type="entry name" value="Adhesion_dom_fimbrial"/>
</dbReference>
<dbReference type="EMBL" id="JPLA01000024">
    <property type="protein sequence ID" value="KLD63944.1"/>
    <property type="molecule type" value="Genomic_DNA"/>
</dbReference>
<dbReference type="Pfam" id="PF00419">
    <property type="entry name" value="Fimbrial"/>
    <property type="match status" value="1"/>
</dbReference>
<comment type="caution">
    <text evidence="7">The sequence shown here is derived from an EMBL/GenBank/DDBJ whole genome shotgun (WGS) entry which is preliminary data.</text>
</comment>
<dbReference type="STRING" id="1440762.Y882_10065"/>
<dbReference type="PANTHER" id="PTHR33420">
    <property type="entry name" value="FIMBRIAL SUBUNIT ELFA-RELATED"/>
    <property type="match status" value="1"/>
</dbReference>
<dbReference type="RefSeq" id="WP_046971728.1">
    <property type="nucleotide sequence ID" value="NZ_JPLA01000024.1"/>
</dbReference>
<dbReference type="GO" id="GO:0009289">
    <property type="term" value="C:pilus"/>
    <property type="evidence" value="ECO:0007669"/>
    <property type="project" value="UniProtKB-SubCell"/>
</dbReference>
<evidence type="ECO:0000259" key="6">
    <source>
        <dbReference type="Pfam" id="PF00419"/>
    </source>
</evidence>
<evidence type="ECO:0000313" key="7">
    <source>
        <dbReference type="EMBL" id="KLD63944.1"/>
    </source>
</evidence>
<dbReference type="Proteomes" id="UP000035481">
    <property type="component" value="Unassembled WGS sequence"/>
</dbReference>
<evidence type="ECO:0000256" key="2">
    <source>
        <dbReference type="ARBA" id="ARBA00006671"/>
    </source>
</evidence>
<comment type="similarity">
    <text evidence="2">Belongs to the fimbrial protein family.</text>
</comment>
<evidence type="ECO:0000256" key="4">
    <source>
        <dbReference type="ARBA" id="ARBA00023263"/>
    </source>
</evidence>
<keyword evidence="4" id="KW-0281">Fimbrium</keyword>
<comment type="subcellular location">
    <subcellularLocation>
        <location evidence="1">Fimbrium</location>
    </subcellularLocation>
</comment>
<evidence type="ECO:0000256" key="3">
    <source>
        <dbReference type="ARBA" id="ARBA00022729"/>
    </source>
</evidence>
<sequence length="193" mass="19011">MKKTLFSAVLAATFGFVALSANASDGQITFTGEITDGTCTVTGGAGTDGATKDITVKMDKIQATALAADGAKAGDHPFTLTVAGGSSGTCADGTKVSLHFDGTASTTLGASLVNSATGRLKNLSGAGQATNVEVAVLNVDGSPVNMWTSSGSPVATVAGGKATLNYVSQYVATGGAATVGLVKTAVMYSVQYN</sequence>
<evidence type="ECO:0000256" key="1">
    <source>
        <dbReference type="ARBA" id="ARBA00004561"/>
    </source>
</evidence>
<dbReference type="OrthoDB" id="5951554at2"/>
<name>A0A0G9H3Z0_9GAMM</name>
<feature type="signal peptide" evidence="5">
    <location>
        <begin position="1"/>
        <end position="23"/>
    </location>
</feature>
<dbReference type="PATRIC" id="fig|1440762.4.peg.1507"/>